<evidence type="ECO:0000313" key="3">
    <source>
        <dbReference type="Proteomes" id="UP000051160"/>
    </source>
</evidence>
<evidence type="ECO:0000313" key="2">
    <source>
        <dbReference type="EMBL" id="KRK97034.1"/>
    </source>
</evidence>
<proteinExistence type="predicted"/>
<feature type="region of interest" description="Disordered" evidence="1">
    <location>
        <begin position="16"/>
        <end position="62"/>
    </location>
</feature>
<sequence>MVIGVLLLNTVGAQHQAAKQTTRTNRHSTKYSAMKVTKSSDSKTDDTTTTDANSSSTDSEQGIDSLLSDFSQSACEDPATRTNGGDITYSQFYYSNDDANWHWRFWSTKRGQVEDATVSSASNEGSDDIVALKSDKYEPGTRYVAHLTWLNDAHTKYNFKTSFKNIDGDYTIGKAAMTDYADVNDIATSSDIKSWLSSNATGRTSEDASTRTNGGETTYSEFDKIGELWYWTLSSKKRGVIAQALINSGTISGDTAKIHATSTAQPYLNRNFELTVSLRTGGYLVDTDFQSIHGAFNFK</sequence>
<evidence type="ECO:0000256" key="1">
    <source>
        <dbReference type="SAM" id="MobiDB-lite"/>
    </source>
</evidence>
<accession>A0A0R1LX74</accession>
<dbReference type="PATRIC" id="fig|1423776.4.peg.1917"/>
<dbReference type="Proteomes" id="UP000051160">
    <property type="component" value="Unassembled WGS sequence"/>
</dbReference>
<protein>
    <submittedName>
        <fullName evidence="2">Uncharacterized protein</fullName>
    </submittedName>
</protein>
<dbReference type="STRING" id="1423776.FD04_GL001893"/>
<dbReference type="EMBL" id="AZEE01000030">
    <property type="protein sequence ID" value="KRK97034.1"/>
    <property type="molecule type" value="Genomic_DNA"/>
</dbReference>
<feature type="compositionally biased region" description="Low complexity" evidence="1">
    <location>
        <begin position="47"/>
        <end position="59"/>
    </location>
</feature>
<dbReference type="AlphaFoldDB" id="A0A0R1LX74"/>
<reference evidence="2 3" key="1">
    <citation type="journal article" date="2015" name="Genome Announc.">
        <title>Expanding the biotechnology potential of lactobacilli through comparative genomics of 213 strains and associated genera.</title>
        <authorList>
            <person name="Sun Z."/>
            <person name="Harris H.M."/>
            <person name="McCann A."/>
            <person name="Guo C."/>
            <person name="Argimon S."/>
            <person name="Zhang W."/>
            <person name="Yang X."/>
            <person name="Jeffery I.B."/>
            <person name="Cooney J.C."/>
            <person name="Kagawa T.F."/>
            <person name="Liu W."/>
            <person name="Song Y."/>
            <person name="Salvetti E."/>
            <person name="Wrobel A."/>
            <person name="Rasinkangas P."/>
            <person name="Parkhill J."/>
            <person name="Rea M.C."/>
            <person name="O'Sullivan O."/>
            <person name="Ritari J."/>
            <person name="Douillard F.P."/>
            <person name="Paul Ross R."/>
            <person name="Yang R."/>
            <person name="Briner A.E."/>
            <person name="Felis G.E."/>
            <person name="de Vos W.M."/>
            <person name="Barrangou R."/>
            <person name="Klaenhammer T.R."/>
            <person name="Caufield P.W."/>
            <person name="Cui Y."/>
            <person name="Zhang H."/>
            <person name="O'Toole P.W."/>
        </authorList>
    </citation>
    <scope>NUCLEOTIDE SEQUENCE [LARGE SCALE GENOMIC DNA]</scope>
    <source>
        <strain evidence="2 3">DSM 19909</strain>
    </source>
</reference>
<comment type="caution">
    <text evidence="2">The sequence shown here is derived from an EMBL/GenBank/DDBJ whole genome shotgun (WGS) entry which is preliminary data.</text>
</comment>
<gene>
    <name evidence="2" type="ORF">FD04_GL001893</name>
</gene>
<name>A0A0R1LX74_9LACO</name>
<keyword evidence="3" id="KW-1185">Reference proteome</keyword>
<organism evidence="2 3">
    <name type="scientific">Secundilactobacillus odoratitofui DSM 19909 = JCM 15043</name>
    <dbReference type="NCBI Taxonomy" id="1423776"/>
    <lineage>
        <taxon>Bacteria</taxon>
        <taxon>Bacillati</taxon>
        <taxon>Bacillota</taxon>
        <taxon>Bacilli</taxon>
        <taxon>Lactobacillales</taxon>
        <taxon>Lactobacillaceae</taxon>
        <taxon>Secundilactobacillus</taxon>
    </lineage>
</organism>